<reference evidence="2" key="1">
    <citation type="journal article" date="2014" name="Int. J. Syst. Evol. Microbiol.">
        <title>Complete genome sequence of Corynebacterium casei LMG S-19264T (=DSM 44701T), isolated from a smear-ripened cheese.</title>
        <authorList>
            <consortium name="US DOE Joint Genome Institute (JGI-PGF)"/>
            <person name="Walter F."/>
            <person name="Albersmeier A."/>
            <person name="Kalinowski J."/>
            <person name="Ruckert C."/>
        </authorList>
    </citation>
    <scope>NUCLEOTIDE SEQUENCE</scope>
    <source>
        <strain evidence="2">CGMCC 1.12919</strain>
    </source>
</reference>
<dbReference type="InterPro" id="IPR011009">
    <property type="entry name" value="Kinase-like_dom_sf"/>
</dbReference>
<gene>
    <name evidence="2" type="ORF">GCM10010994_17190</name>
</gene>
<protein>
    <submittedName>
        <fullName evidence="2">Aminoglycoside phosphotransferase</fullName>
    </submittedName>
</protein>
<dbReference type="AlphaFoldDB" id="A0A916U607"/>
<dbReference type="InterPro" id="IPR002575">
    <property type="entry name" value="Aminoglycoside_PTrfase"/>
</dbReference>
<dbReference type="Pfam" id="PF01636">
    <property type="entry name" value="APH"/>
    <property type="match status" value="1"/>
</dbReference>
<proteinExistence type="predicted"/>
<evidence type="ECO:0000313" key="3">
    <source>
        <dbReference type="Proteomes" id="UP000637002"/>
    </source>
</evidence>
<evidence type="ECO:0000313" key="2">
    <source>
        <dbReference type="EMBL" id="GGC58924.1"/>
    </source>
</evidence>
<dbReference type="Gene3D" id="3.30.200.20">
    <property type="entry name" value="Phosphorylase Kinase, domain 1"/>
    <property type="match status" value="1"/>
</dbReference>
<dbReference type="RefSeq" id="WP_244641878.1">
    <property type="nucleotide sequence ID" value="NZ_BMGG01000003.1"/>
</dbReference>
<organism evidence="2 3">
    <name type="scientific">Chelatococcus reniformis</name>
    <dbReference type="NCBI Taxonomy" id="1494448"/>
    <lineage>
        <taxon>Bacteria</taxon>
        <taxon>Pseudomonadati</taxon>
        <taxon>Pseudomonadota</taxon>
        <taxon>Alphaproteobacteria</taxon>
        <taxon>Hyphomicrobiales</taxon>
        <taxon>Chelatococcaceae</taxon>
        <taxon>Chelatococcus</taxon>
    </lineage>
</organism>
<dbReference type="PANTHER" id="PTHR21310:SF40">
    <property type="entry name" value="AMINOGLYCOSIDE PHOSPHOTRANSFERASE DOMAIN-CONTAINING PROTEIN-RELATED"/>
    <property type="match status" value="1"/>
</dbReference>
<dbReference type="InterPro" id="IPR041726">
    <property type="entry name" value="ACAD10_11_N"/>
</dbReference>
<reference evidence="2" key="2">
    <citation type="submission" date="2020-09" db="EMBL/GenBank/DDBJ databases">
        <authorList>
            <person name="Sun Q."/>
            <person name="Zhou Y."/>
        </authorList>
    </citation>
    <scope>NUCLEOTIDE SEQUENCE</scope>
    <source>
        <strain evidence="2">CGMCC 1.12919</strain>
    </source>
</reference>
<dbReference type="SUPFAM" id="SSF56112">
    <property type="entry name" value="Protein kinase-like (PK-like)"/>
    <property type="match status" value="1"/>
</dbReference>
<sequence length="352" mass="38198">MDANEIAALVDERALVAWLDAEGLGEGPLTEMRRIAGGTQNLLLFFRRGGRSYVLRRPPRHSVMNGNDISRREARVLAALAETDVPHPRLIAACASDDVLGCAFYVMEPVDGINAAGTLPEPHACDAAMRHRMGLELAGGIATLGEVDLFAVGLGDFGKLDGFLERQVGRWRRQLESYSSYEGWPGYGDIPGVDDVGRWLEEHRPSTFDPGIIHGDYHLSNVMFRPDGPELAAIVDWELATIGDPLTDLGWLLATWPEPSGPTPGTVGTEPWDGFPTARELVAHYAARSRRDTSGVAWHAVLGCYKLGILQEGTHARAFAGKAGMDVGLRLHNATIGLFERALGFIDGGLRL</sequence>
<accession>A0A916U607</accession>
<dbReference type="Proteomes" id="UP000637002">
    <property type="component" value="Unassembled WGS sequence"/>
</dbReference>
<dbReference type="PANTHER" id="PTHR21310">
    <property type="entry name" value="AMINOGLYCOSIDE PHOSPHOTRANSFERASE-RELATED-RELATED"/>
    <property type="match status" value="1"/>
</dbReference>
<dbReference type="CDD" id="cd05154">
    <property type="entry name" value="ACAD10_11_N-like"/>
    <property type="match status" value="1"/>
</dbReference>
<keyword evidence="3" id="KW-1185">Reference proteome</keyword>
<dbReference type="EMBL" id="BMGG01000003">
    <property type="protein sequence ID" value="GGC58924.1"/>
    <property type="molecule type" value="Genomic_DNA"/>
</dbReference>
<dbReference type="Gene3D" id="3.90.1200.10">
    <property type="match status" value="1"/>
</dbReference>
<dbReference type="InterPro" id="IPR051678">
    <property type="entry name" value="AGP_Transferase"/>
</dbReference>
<evidence type="ECO:0000259" key="1">
    <source>
        <dbReference type="Pfam" id="PF01636"/>
    </source>
</evidence>
<name>A0A916U607_9HYPH</name>
<feature type="domain" description="Aminoglycoside phosphotransferase" evidence="1">
    <location>
        <begin position="32"/>
        <end position="264"/>
    </location>
</feature>
<comment type="caution">
    <text evidence="2">The sequence shown here is derived from an EMBL/GenBank/DDBJ whole genome shotgun (WGS) entry which is preliminary data.</text>
</comment>